<evidence type="ECO:0000256" key="5">
    <source>
        <dbReference type="ARBA" id="ARBA00022840"/>
    </source>
</evidence>
<dbReference type="PANTHER" id="PTHR47958">
    <property type="entry name" value="ATP-DEPENDENT RNA HELICASE DBP3"/>
    <property type="match status" value="1"/>
</dbReference>
<dbReference type="SMART" id="SM00490">
    <property type="entry name" value="HELICc"/>
    <property type="match status" value="1"/>
</dbReference>
<evidence type="ECO:0000256" key="1">
    <source>
        <dbReference type="ARBA" id="ARBA00012552"/>
    </source>
</evidence>
<feature type="domain" description="Helicase ATP-binding" evidence="8">
    <location>
        <begin position="51"/>
        <end position="218"/>
    </location>
</feature>
<dbReference type="Pfam" id="PF00271">
    <property type="entry name" value="Helicase_C"/>
    <property type="match status" value="1"/>
</dbReference>
<evidence type="ECO:0000256" key="2">
    <source>
        <dbReference type="ARBA" id="ARBA00022741"/>
    </source>
</evidence>
<organism evidence="11 12">
    <name type="scientific">Trifolium medium</name>
    <dbReference type="NCBI Taxonomy" id="97028"/>
    <lineage>
        <taxon>Eukaryota</taxon>
        <taxon>Viridiplantae</taxon>
        <taxon>Streptophyta</taxon>
        <taxon>Embryophyta</taxon>
        <taxon>Tracheophyta</taxon>
        <taxon>Spermatophyta</taxon>
        <taxon>Magnoliopsida</taxon>
        <taxon>eudicotyledons</taxon>
        <taxon>Gunneridae</taxon>
        <taxon>Pentapetalae</taxon>
        <taxon>rosids</taxon>
        <taxon>fabids</taxon>
        <taxon>Fabales</taxon>
        <taxon>Fabaceae</taxon>
        <taxon>Papilionoideae</taxon>
        <taxon>50 kb inversion clade</taxon>
        <taxon>NPAAA clade</taxon>
        <taxon>Hologalegina</taxon>
        <taxon>IRL clade</taxon>
        <taxon>Trifolieae</taxon>
        <taxon>Trifolium</taxon>
    </lineage>
</organism>
<evidence type="ECO:0000256" key="4">
    <source>
        <dbReference type="ARBA" id="ARBA00022806"/>
    </source>
</evidence>
<dbReference type="Pfam" id="PF00270">
    <property type="entry name" value="DEAD"/>
    <property type="match status" value="1"/>
</dbReference>
<dbReference type="CDD" id="cd18787">
    <property type="entry name" value="SF2_C_DEAD"/>
    <property type="match status" value="1"/>
</dbReference>
<dbReference type="EMBL" id="LXQA010000865">
    <property type="protein sequence ID" value="MCH80278.1"/>
    <property type="molecule type" value="Genomic_DNA"/>
</dbReference>
<dbReference type="InterPro" id="IPR011545">
    <property type="entry name" value="DEAD/DEAH_box_helicase_dom"/>
</dbReference>
<keyword evidence="11" id="KW-0648">Protein biosynthesis</keyword>
<reference evidence="11 12" key="1">
    <citation type="journal article" date="2018" name="Front. Plant Sci.">
        <title>Red Clover (Trifolium pratense) and Zigzag Clover (T. medium) - A Picture of Genomic Similarities and Differences.</title>
        <authorList>
            <person name="Dluhosova J."/>
            <person name="Istvanek J."/>
            <person name="Nedelnik J."/>
            <person name="Repkova J."/>
        </authorList>
    </citation>
    <scope>NUCLEOTIDE SEQUENCE [LARGE SCALE GENOMIC DNA]</scope>
    <source>
        <strain evidence="12">cv. 10/8</strain>
        <tissue evidence="11">Leaf</tissue>
    </source>
</reference>
<dbReference type="EC" id="3.6.4.13" evidence="1"/>
<dbReference type="Gene3D" id="3.40.50.300">
    <property type="entry name" value="P-loop containing nucleotide triphosphate hydrolases"/>
    <property type="match status" value="2"/>
</dbReference>
<evidence type="ECO:0000259" key="8">
    <source>
        <dbReference type="PROSITE" id="PS51192"/>
    </source>
</evidence>
<dbReference type="PROSITE" id="PS51194">
    <property type="entry name" value="HELICASE_CTER"/>
    <property type="match status" value="1"/>
</dbReference>
<feature type="short sequence motif" description="Q motif" evidence="7">
    <location>
        <begin position="21"/>
        <end position="48"/>
    </location>
</feature>
<dbReference type="SUPFAM" id="SSF52540">
    <property type="entry name" value="P-loop containing nucleoside triphosphate hydrolases"/>
    <property type="match status" value="1"/>
</dbReference>
<gene>
    <name evidence="11" type="ORF">A2U01_0001044</name>
</gene>
<evidence type="ECO:0000256" key="7">
    <source>
        <dbReference type="PROSITE-ProRule" id="PRU00552"/>
    </source>
</evidence>
<keyword evidence="11" id="KW-0396">Initiation factor</keyword>
<name>A0A392LZW0_9FABA</name>
<dbReference type="GO" id="GO:0003743">
    <property type="term" value="F:translation initiation factor activity"/>
    <property type="evidence" value="ECO:0007669"/>
    <property type="project" value="UniProtKB-KW"/>
</dbReference>
<keyword evidence="4" id="KW-0347">Helicase</keyword>
<dbReference type="GO" id="GO:0003724">
    <property type="term" value="F:RNA helicase activity"/>
    <property type="evidence" value="ECO:0007669"/>
    <property type="project" value="UniProtKB-EC"/>
</dbReference>
<keyword evidence="2" id="KW-0547">Nucleotide-binding</keyword>
<evidence type="ECO:0000313" key="11">
    <source>
        <dbReference type="EMBL" id="MCH80278.1"/>
    </source>
</evidence>
<dbReference type="InterPro" id="IPR014014">
    <property type="entry name" value="RNA_helicase_DEAD_Q_motif"/>
</dbReference>
<keyword evidence="5" id="KW-0067">ATP-binding</keyword>
<proteinExistence type="predicted"/>
<evidence type="ECO:0000256" key="3">
    <source>
        <dbReference type="ARBA" id="ARBA00022801"/>
    </source>
</evidence>
<dbReference type="SMART" id="SM00487">
    <property type="entry name" value="DEXDc"/>
    <property type="match status" value="1"/>
</dbReference>
<evidence type="ECO:0000259" key="9">
    <source>
        <dbReference type="PROSITE" id="PS51194"/>
    </source>
</evidence>
<dbReference type="InterPro" id="IPR001650">
    <property type="entry name" value="Helicase_C-like"/>
</dbReference>
<evidence type="ECO:0000259" key="10">
    <source>
        <dbReference type="PROSITE" id="PS51195"/>
    </source>
</evidence>
<accession>A0A392LZW0</accession>
<protein>
    <recommendedName>
        <fullName evidence="1">RNA helicase</fullName>
        <ecNumber evidence="1">3.6.4.13</ecNumber>
    </recommendedName>
</protein>
<keyword evidence="6" id="KW-0694">RNA-binding</keyword>
<dbReference type="GO" id="GO:0005524">
    <property type="term" value="F:ATP binding"/>
    <property type="evidence" value="ECO:0007669"/>
    <property type="project" value="UniProtKB-KW"/>
</dbReference>
<dbReference type="PROSITE" id="PS51195">
    <property type="entry name" value="Q_MOTIF"/>
    <property type="match status" value="1"/>
</dbReference>
<dbReference type="InterPro" id="IPR027417">
    <property type="entry name" value="P-loop_NTPase"/>
</dbReference>
<dbReference type="Proteomes" id="UP000265520">
    <property type="component" value="Unassembled WGS sequence"/>
</dbReference>
<dbReference type="AlphaFoldDB" id="A0A392LZW0"/>
<feature type="domain" description="Helicase C-terminal" evidence="9">
    <location>
        <begin position="237"/>
        <end position="396"/>
    </location>
</feature>
<dbReference type="GO" id="GO:0016787">
    <property type="term" value="F:hydrolase activity"/>
    <property type="evidence" value="ECO:0007669"/>
    <property type="project" value="UniProtKB-KW"/>
</dbReference>
<evidence type="ECO:0000256" key="6">
    <source>
        <dbReference type="ARBA" id="ARBA00022884"/>
    </source>
</evidence>
<feature type="domain" description="DEAD-box RNA helicase Q" evidence="10">
    <location>
        <begin position="21"/>
        <end position="48"/>
    </location>
</feature>
<comment type="caution">
    <text evidence="11">The sequence shown here is derived from an EMBL/GenBank/DDBJ whole genome shotgun (WGS) entry which is preliminary data.</text>
</comment>
<keyword evidence="3" id="KW-0378">Hydrolase</keyword>
<dbReference type="PROSITE" id="PS51192">
    <property type="entry name" value="HELICASE_ATP_BIND_1"/>
    <property type="match status" value="1"/>
</dbReference>
<sequence length="399" mass="45604">MSEQFATDVQEHYTSYGIIHGSFEDMSLEENLLRGILRSFEKPTAIQQRGIVPFGKGLDVIQQAQSGTGKTATLCSGILQQLDFSLTECQAFVLTPTRLRARKIAKVIDKLGEYLHVKVCACVKGAKDQDILSNGVHVVVATPDRVFNLLDKWWLQPDFIRIFVLDKFDELLSRNFKEKIYDIFHMLPSKIQVGVFSATMPPQALAITRKFMTNPEIIRVKRDELTLEERDELTVEGIKQFYINVEEDMKVETLYDLYETLLITQCVIFVNTRQKVHGLTDEMRRHDYIVSAIHDDMNLDARYNSMVEFCSGSSRVLITNDLVRGFDVQQVSLVIHFDIPTQHEKYLHHIGRSGMSDRKGVAISFVTNKELMLLFNILDFAQVKIKELPANAGELQLLP</sequence>
<keyword evidence="12" id="KW-1185">Reference proteome</keyword>
<evidence type="ECO:0000313" key="12">
    <source>
        <dbReference type="Proteomes" id="UP000265520"/>
    </source>
</evidence>
<dbReference type="InterPro" id="IPR014001">
    <property type="entry name" value="Helicase_ATP-bd"/>
</dbReference>
<dbReference type="GO" id="GO:0003723">
    <property type="term" value="F:RNA binding"/>
    <property type="evidence" value="ECO:0007669"/>
    <property type="project" value="UniProtKB-KW"/>
</dbReference>